<protein>
    <submittedName>
        <fullName evidence="4">Longitudinals lacking protein, isoforms A/B/D/L</fullName>
    </submittedName>
</protein>
<dbReference type="Gene3D" id="3.30.160.60">
    <property type="entry name" value="Classic Zinc Finger"/>
    <property type="match status" value="1"/>
</dbReference>
<dbReference type="SUPFAM" id="SSF57667">
    <property type="entry name" value="beta-beta-alpha zinc fingers"/>
    <property type="match status" value="1"/>
</dbReference>
<evidence type="ECO:0000313" key="5">
    <source>
        <dbReference type="EMBL" id="JAG39418.1"/>
    </source>
</evidence>
<reference evidence="4" key="1">
    <citation type="journal article" date="2014" name="PLoS ONE">
        <title>Transcriptome-Based Identification of ABC Transporters in the Western Tarnished Plant Bug Lygus hesperus.</title>
        <authorList>
            <person name="Hull J.J."/>
            <person name="Chaney K."/>
            <person name="Geib S.M."/>
            <person name="Fabrick J.A."/>
            <person name="Brent C.S."/>
            <person name="Walsh D."/>
            <person name="Lavine L.C."/>
        </authorList>
    </citation>
    <scope>NUCLEOTIDE SEQUENCE</scope>
</reference>
<dbReference type="InterPro" id="IPR013087">
    <property type="entry name" value="Znf_C2H2_type"/>
</dbReference>
<evidence type="ECO:0000256" key="1">
    <source>
        <dbReference type="PROSITE-ProRule" id="PRU00042"/>
    </source>
</evidence>
<keyword evidence="1" id="KW-0862">Zinc</keyword>
<dbReference type="InterPro" id="IPR036236">
    <property type="entry name" value="Znf_C2H2_sf"/>
</dbReference>
<dbReference type="GO" id="GO:0008270">
    <property type="term" value="F:zinc ion binding"/>
    <property type="evidence" value="ECO:0007669"/>
    <property type="project" value="UniProtKB-KW"/>
</dbReference>
<gene>
    <name evidence="4" type="primary">lola_12</name>
    <name evidence="5" type="synonym">lola_11</name>
    <name evidence="4" type="ORF">CM83_46875</name>
    <name evidence="5" type="ORF">CM83_46876</name>
</gene>
<keyword evidence="1" id="KW-0863">Zinc-finger</keyword>
<proteinExistence type="predicted"/>
<dbReference type="SMART" id="SM00355">
    <property type="entry name" value="ZnF_C2H2"/>
    <property type="match status" value="2"/>
</dbReference>
<accession>A0A0A9Z2B5</accession>
<keyword evidence="2" id="KW-0472">Membrane</keyword>
<keyword evidence="2" id="KW-1133">Transmembrane helix</keyword>
<feature type="non-terminal residue" evidence="4">
    <location>
        <position position="1"/>
    </location>
</feature>
<evidence type="ECO:0000313" key="4">
    <source>
        <dbReference type="EMBL" id="JAG39417.1"/>
    </source>
</evidence>
<keyword evidence="2" id="KW-0812">Transmembrane</keyword>
<feature type="domain" description="C2H2-type" evidence="3">
    <location>
        <begin position="41"/>
        <end position="68"/>
    </location>
</feature>
<reference evidence="4" key="2">
    <citation type="submission" date="2014-07" db="EMBL/GenBank/DDBJ databases">
        <authorList>
            <person name="Hull J."/>
        </authorList>
    </citation>
    <scope>NUCLEOTIDE SEQUENCE</scope>
</reference>
<dbReference type="AlphaFoldDB" id="A0A0A9Z2B5"/>
<dbReference type="EMBL" id="GBHO01004186">
    <property type="protein sequence ID" value="JAG39418.1"/>
    <property type="molecule type" value="Transcribed_RNA"/>
</dbReference>
<name>A0A0A9Z2B5_LYGHE</name>
<sequence>FFVSNLDSDRIMMVICCNVILCIRFSGFNSNRRGSMNRSSHGCPSCGREYRYKRNLVYHLKNECGKEPQYKCPHCRHRTKHKGSLKKHIYNIHSNLIRVQNAEGEISDFTSPNMLEIM</sequence>
<feature type="transmembrane region" description="Helical" evidence="2">
    <location>
        <begin position="12"/>
        <end position="30"/>
    </location>
</feature>
<organism evidence="4">
    <name type="scientific">Lygus hesperus</name>
    <name type="common">Western plant bug</name>
    <dbReference type="NCBI Taxonomy" id="30085"/>
    <lineage>
        <taxon>Eukaryota</taxon>
        <taxon>Metazoa</taxon>
        <taxon>Ecdysozoa</taxon>
        <taxon>Arthropoda</taxon>
        <taxon>Hexapoda</taxon>
        <taxon>Insecta</taxon>
        <taxon>Pterygota</taxon>
        <taxon>Neoptera</taxon>
        <taxon>Paraneoptera</taxon>
        <taxon>Hemiptera</taxon>
        <taxon>Heteroptera</taxon>
        <taxon>Panheteroptera</taxon>
        <taxon>Cimicomorpha</taxon>
        <taxon>Miridae</taxon>
        <taxon>Mirini</taxon>
        <taxon>Lygus</taxon>
    </lineage>
</organism>
<dbReference type="EMBL" id="GBHO01004187">
    <property type="protein sequence ID" value="JAG39417.1"/>
    <property type="molecule type" value="Transcribed_RNA"/>
</dbReference>
<dbReference type="PROSITE" id="PS50157">
    <property type="entry name" value="ZINC_FINGER_C2H2_2"/>
    <property type="match status" value="2"/>
</dbReference>
<evidence type="ECO:0000256" key="2">
    <source>
        <dbReference type="SAM" id="Phobius"/>
    </source>
</evidence>
<keyword evidence="1" id="KW-0479">Metal-binding</keyword>
<feature type="domain" description="C2H2-type" evidence="3">
    <location>
        <begin position="70"/>
        <end position="95"/>
    </location>
</feature>
<evidence type="ECO:0000259" key="3">
    <source>
        <dbReference type="PROSITE" id="PS50157"/>
    </source>
</evidence>